<evidence type="ECO:0000313" key="1">
    <source>
        <dbReference type="EMBL" id="CAA9489553.1"/>
    </source>
</evidence>
<dbReference type="AlphaFoldDB" id="A0A6J4S545"/>
<name>A0A6J4S545_9ACTN</name>
<dbReference type="PANTHER" id="PTHR38436:SF1">
    <property type="entry name" value="ESTER CYCLASE"/>
    <property type="match status" value="1"/>
</dbReference>
<dbReference type="PANTHER" id="PTHR38436">
    <property type="entry name" value="POLYKETIDE CYCLASE SNOAL-LIKE DOMAIN"/>
    <property type="match status" value="1"/>
</dbReference>
<dbReference type="Pfam" id="PF07366">
    <property type="entry name" value="SnoaL"/>
    <property type="match status" value="1"/>
</dbReference>
<dbReference type="EMBL" id="CADCVM010000194">
    <property type="protein sequence ID" value="CAA9489553.1"/>
    <property type="molecule type" value="Genomic_DNA"/>
</dbReference>
<sequence>MAEDNKAVVRRWIEAYNDRDMRAEAEARAPGYLAHVPAAPGPLDSEAWSRFVATFGEAFPDLRLTVEEILSEGDMVAARVAFRGTHRGEFQGVPPTGEEVAFSCIEVNRVVGGKVEEHWVGLTGMQSTS</sequence>
<dbReference type="GO" id="GO:0030638">
    <property type="term" value="P:polyketide metabolic process"/>
    <property type="evidence" value="ECO:0007669"/>
    <property type="project" value="InterPro"/>
</dbReference>
<evidence type="ECO:0008006" key="2">
    <source>
        <dbReference type="Google" id="ProtNLM"/>
    </source>
</evidence>
<dbReference type="SUPFAM" id="SSF54427">
    <property type="entry name" value="NTF2-like"/>
    <property type="match status" value="1"/>
</dbReference>
<reference evidence="1" key="1">
    <citation type="submission" date="2020-02" db="EMBL/GenBank/DDBJ databases">
        <authorList>
            <person name="Meier V. D."/>
        </authorList>
    </citation>
    <scope>NUCLEOTIDE SEQUENCE</scope>
    <source>
        <strain evidence="1">AVDCRST_MAG05</strain>
    </source>
</reference>
<protein>
    <recommendedName>
        <fullName evidence="2">Ester cyclase</fullName>
    </recommendedName>
</protein>
<dbReference type="InterPro" id="IPR032710">
    <property type="entry name" value="NTF2-like_dom_sf"/>
</dbReference>
<proteinExistence type="predicted"/>
<organism evidence="1">
    <name type="scientific">uncultured Rubrobacteraceae bacterium</name>
    <dbReference type="NCBI Taxonomy" id="349277"/>
    <lineage>
        <taxon>Bacteria</taxon>
        <taxon>Bacillati</taxon>
        <taxon>Actinomycetota</taxon>
        <taxon>Rubrobacteria</taxon>
        <taxon>Rubrobacterales</taxon>
        <taxon>Rubrobacteraceae</taxon>
        <taxon>environmental samples</taxon>
    </lineage>
</organism>
<gene>
    <name evidence="1" type="ORF">AVDCRST_MAG05-1796</name>
</gene>
<accession>A0A6J4S545</accession>
<dbReference type="Gene3D" id="3.10.450.50">
    <property type="match status" value="1"/>
</dbReference>
<dbReference type="InterPro" id="IPR009959">
    <property type="entry name" value="Cyclase_SnoaL-like"/>
</dbReference>